<dbReference type="eggNOG" id="COG1595">
    <property type="taxonomic scope" value="Bacteria"/>
</dbReference>
<dbReference type="InterPro" id="IPR013325">
    <property type="entry name" value="RNA_pol_sigma_r2"/>
</dbReference>
<evidence type="ECO:0000256" key="5">
    <source>
        <dbReference type="ARBA" id="ARBA00023163"/>
    </source>
</evidence>
<dbReference type="OrthoDB" id="3478828at2"/>
<gene>
    <name evidence="9" type="ordered locus">Francci3_4324</name>
</gene>
<dbReference type="AlphaFoldDB" id="Q2J4X2"/>
<feature type="domain" description="RNA polymerase sigma factor 70 region 4 type 2" evidence="8">
    <location>
        <begin position="115"/>
        <end position="165"/>
    </location>
</feature>
<dbReference type="SUPFAM" id="SSF88659">
    <property type="entry name" value="Sigma3 and sigma4 domains of RNA polymerase sigma factors"/>
    <property type="match status" value="1"/>
</dbReference>
<dbReference type="HOGENOM" id="CLU_047691_15_0_11"/>
<dbReference type="InterPro" id="IPR036388">
    <property type="entry name" value="WH-like_DNA-bd_sf"/>
</dbReference>
<evidence type="ECO:0000259" key="8">
    <source>
        <dbReference type="Pfam" id="PF08281"/>
    </source>
</evidence>
<dbReference type="NCBIfam" id="TIGR02937">
    <property type="entry name" value="sigma70-ECF"/>
    <property type="match status" value="1"/>
</dbReference>
<evidence type="ECO:0000256" key="6">
    <source>
        <dbReference type="SAM" id="MobiDB-lite"/>
    </source>
</evidence>
<dbReference type="KEGG" id="fra:Francci3_4324"/>
<evidence type="ECO:0000256" key="3">
    <source>
        <dbReference type="ARBA" id="ARBA00023082"/>
    </source>
</evidence>
<feature type="domain" description="RNA polymerase sigma-70 region 2" evidence="7">
    <location>
        <begin position="22"/>
        <end position="87"/>
    </location>
</feature>
<evidence type="ECO:0000256" key="4">
    <source>
        <dbReference type="ARBA" id="ARBA00023125"/>
    </source>
</evidence>
<dbReference type="InterPro" id="IPR007627">
    <property type="entry name" value="RNA_pol_sigma70_r2"/>
</dbReference>
<dbReference type="Proteomes" id="UP000001937">
    <property type="component" value="Chromosome"/>
</dbReference>
<dbReference type="Pfam" id="PF08281">
    <property type="entry name" value="Sigma70_r4_2"/>
    <property type="match status" value="1"/>
</dbReference>
<dbReference type="PhylomeDB" id="Q2J4X2"/>
<dbReference type="CDD" id="cd06171">
    <property type="entry name" value="Sigma70_r4"/>
    <property type="match status" value="1"/>
</dbReference>
<dbReference type="SUPFAM" id="SSF88946">
    <property type="entry name" value="Sigma2 domain of RNA polymerase sigma factors"/>
    <property type="match status" value="1"/>
</dbReference>
<evidence type="ECO:0000313" key="10">
    <source>
        <dbReference type="Proteomes" id="UP000001937"/>
    </source>
</evidence>
<keyword evidence="3" id="KW-0731">Sigma factor</keyword>
<reference evidence="9 10" key="1">
    <citation type="journal article" date="2007" name="Genome Res.">
        <title>Genome characteristics of facultatively symbiotic Frankia sp. strains reflect host range and host plant biogeography.</title>
        <authorList>
            <person name="Normand P."/>
            <person name="Lapierre P."/>
            <person name="Tisa L.S."/>
            <person name="Gogarten J.P."/>
            <person name="Alloisio N."/>
            <person name="Bagnarol E."/>
            <person name="Bassi C.A."/>
            <person name="Berry A.M."/>
            <person name="Bickhart D.M."/>
            <person name="Choisne N."/>
            <person name="Couloux A."/>
            <person name="Cournoyer B."/>
            <person name="Cruveiller S."/>
            <person name="Daubin V."/>
            <person name="Demange N."/>
            <person name="Francino M.P."/>
            <person name="Goltsman E."/>
            <person name="Huang Y."/>
            <person name="Kopp O.R."/>
            <person name="Labarre L."/>
            <person name="Lapidus A."/>
            <person name="Lavire C."/>
            <person name="Marechal J."/>
            <person name="Martinez M."/>
            <person name="Mastronunzio J.E."/>
            <person name="Mullin B.C."/>
            <person name="Niemann J."/>
            <person name="Pujic P."/>
            <person name="Rawnsley T."/>
            <person name="Rouy Z."/>
            <person name="Schenowitz C."/>
            <person name="Sellstedt A."/>
            <person name="Tavares F."/>
            <person name="Tomkins J.P."/>
            <person name="Vallenet D."/>
            <person name="Valverde C."/>
            <person name="Wall L.G."/>
            <person name="Wang Y."/>
            <person name="Medigue C."/>
            <person name="Benson D.R."/>
        </authorList>
    </citation>
    <scope>NUCLEOTIDE SEQUENCE [LARGE SCALE GENOMIC DNA]</scope>
    <source>
        <strain evidence="10">DSM 45818 / CECT 9043 / CcI3</strain>
    </source>
</reference>
<dbReference type="InterPro" id="IPR039425">
    <property type="entry name" value="RNA_pol_sigma-70-like"/>
</dbReference>
<dbReference type="InterPro" id="IPR014325">
    <property type="entry name" value="RNA_pol_sigma-E_actinobac"/>
</dbReference>
<organism evidence="9 10">
    <name type="scientific">Frankia casuarinae (strain DSM 45818 / CECT 9043 / HFP020203 / CcI3)</name>
    <dbReference type="NCBI Taxonomy" id="106370"/>
    <lineage>
        <taxon>Bacteria</taxon>
        <taxon>Bacillati</taxon>
        <taxon>Actinomycetota</taxon>
        <taxon>Actinomycetes</taxon>
        <taxon>Frankiales</taxon>
        <taxon>Frankiaceae</taxon>
        <taxon>Frankia</taxon>
    </lineage>
</organism>
<sequence length="257" mass="27996">MEAVAADDEPEHPHTQAEFHAFFERHHRELSRFAYLLTGDHDVADDITADALTAAWSAWDRVRSADLPLAYVRRIVANLAADRVRKVVRERRGLLFLGQRADQSARIPDLPAVMDLRSALMTLPPGKRACVVLRYAFDLSEIETARTLGISVGTVKSQTAKGVAELERILQNTELPPAGAAEVARPQVSSGRPGTSRGATSRSGSSRMNGSRSGSGRLGRRRGSGQSGKPAGPSPSAFARLGRVKLWPWWQQRVGEA</sequence>
<dbReference type="InterPro" id="IPR013249">
    <property type="entry name" value="RNA_pol_sigma70_r4_t2"/>
</dbReference>
<comment type="similarity">
    <text evidence="1">Belongs to the sigma-70 factor family. ECF subfamily.</text>
</comment>
<dbReference type="PANTHER" id="PTHR43133">
    <property type="entry name" value="RNA POLYMERASE ECF-TYPE SIGMA FACTO"/>
    <property type="match status" value="1"/>
</dbReference>
<feature type="compositionally biased region" description="Low complexity" evidence="6">
    <location>
        <begin position="189"/>
        <end position="215"/>
    </location>
</feature>
<dbReference type="Gene3D" id="1.10.1740.10">
    <property type="match status" value="1"/>
</dbReference>
<feature type="region of interest" description="Disordered" evidence="6">
    <location>
        <begin position="177"/>
        <end position="239"/>
    </location>
</feature>
<dbReference type="InterPro" id="IPR014284">
    <property type="entry name" value="RNA_pol_sigma-70_dom"/>
</dbReference>
<dbReference type="GO" id="GO:0016987">
    <property type="term" value="F:sigma factor activity"/>
    <property type="evidence" value="ECO:0007669"/>
    <property type="project" value="UniProtKB-KW"/>
</dbReference>
<dbReference type="EMBL" id="CP000249">
    <property type="protein sequence ID" value="ABD13670.1"/>
    <property type="molecule type" value="Genomic_DNA"/>
</dbReference>
<keyword evidence="10" id="KW-1185">Reference proteome</keyword>
<name>Q2J4X2_FRACC</name>
<evidence type="ECO:0000259" key="7">
    <source>
        <dbReference type="Pfam" id="PF04542"/>
    </source>
</evidence>
<dbReference type="InterPro" id="IPR013324">
    <property type="entry name" value="RNA_pol_sigma_r3/r4-like"/>
</dbReference>
<dbReference type="GO" id="GO:0003677">
    <property type="term" value="F:DNA binding"/>
    <property type="evidence" value="ECO:0007669"/>
    <property type="project" value="UniProtKB-KW"/>
</dbReference>
<dbReference type="Pfam" id="PF04542">
    <property type="entry name" value="Sigma70_r2"/>
    <property type="match status" value="1"/>
</dbReference>
<evidence type="ECO:0000256" key="1">
    <source>
        <dbReference type="ARBA" id="ARBA00010641"/>
    </source>
</evidence>
<dbReference type="NCBIfam" id="TIGR02983">
    <property type="entry name" value="SigE-fam_strep"/>
    <property type="match status" value="1"/>
</dbReference>
<dbReference type="STRING" id="106370.Francci3_4324"/>
<dbReference type="Gene3D" id="1.10.10.10">
    <property type="entry name" value="Winged helix-like DNA-binding domain superfamily/Winged helix DNA-binding domain"/>
    <property type="match status" value="1"/>
</dbReference>
<evidence type="ECO:0000256" key="2">
    <source>
        <dbReference type="ARBA" id="ARBA00023015"/>
    </source>
</evidence>
<protein>
    <submittedName>
        <fullName evidence="9">Sigma-24</fullName>
    </submittedName>
</protein>
<dbReference type="PANTHER" id="PTHR43133:SF50">
    <property type="entry name" value="ECF RNA POLYMERASE SIGMA FACTOR SIGM"/>
    <property type="match status" value="1"/>
</dbReference>
<accession>Q2J4X2</accession>
<keyword evidence="4" id="KW-0238">DNA-binding</keyword>
<keyword evidence="2" id="KW-0805">Transcription regulation</keyword>
<proteinExistence type="inferred from homology"/>
<dbReference type="GO" id="GO:0006352">
    <property type="term" value="P:DNA-templated transcription initiation"/>
    <property type="evidence" value="ECO:0007669"/>
    <property type="project" value="InterPro"/>
</dbReference>
<evidence type="ECO:0000313" key="9">
    <source>
        <dbReference type="EMBL" id="ABD13670.1"/>
    </source>
</evidence>
<keyword evidence="5" id="KW-0804">Transcription</keyword>